<comment type="caution">
    <text evidence="11">The sequence shown here is derived from an EMBL/GenBank/DDBJ whole genome shotgun (WGS) entry which is preliminary data.</text>
</comment>
<evidence type="ECO:0000313" key="11">
    <source>
        <dbReference type="EMBL" id="MFH6984895.1"/>
    </source>
</evidence>
<evidence type="ECO:0000256" key="9">
    <source>
        <dbReference type="SAM" id="SignalP"/>
    </source>
</evidence>
<feature type="signal peptide" evidence="9">
    <location>
        <begin position="1"/>
        <end position="18"/>
    </location>
</feature>
<reference evidence="11 12" key="1">
    <citation type="journal article" date="2013" name="Int. J. Syst. Evol. Microbiol.">
        <title>Marinoscillum luteum sp. nov., isolated from marine sediment.</title>
        <authorList>
            <person name="Cha I.T."/>
            <person name="Park S.J."/>
            <person name="Kim S.J."/>
            <person name="Kim J.G."/>
            <person name="Jung M.Y."/>
            <person name="Shin K.S."/>
            <person name="Kwon K.K."/>
            <person name="Yang S.H."/>
            <person name="Seo Y.S."/>
            <person name="Rhee S.K."/>
        </authorList>
    </citation>
    <scope>NUCLEOTIDE SEQUENCE [LARGE SCALE GENOMIC DNA]</scope>
    <source>
        <strain evidence="11 12">KCTC 23939</strain>
    </source>
</reference>
<dbReference type="InterPro" id="IPR037066">
    <property type="entry name" value="Plug_dom_sf"/>
</dbReference>
<dbReference type="RefSeq" id="WP_395418322.1">
    <property type="nucleotide sequence ID" value="NZ_JBIPKE010000019.1"/>
</dbReference>
<protein>
    <submittedName>
        <fullName evidence="11">SusC/RagA family TonB-linked outer membrane protein</fullName>
    </submittedName>
</protein>
<dbReference type="Pfam" id="PF07715">
    <property type="entry name" value="Plug"/>
    <property type="match status" value="1"/>
</dbReference>
<feature type="region of interest" description="Disordered" evidence="8">
    <location>
        <begin position="114"/>
        <end position="136"/>
    </location>
</feature>
<evidence type="ECO:0000313" key="12">
    <source>
        <dbReference type="Proteomes" id="UP001610063"/>
    </source>
</evidence>
<dbReference type="Proteomes" id="UP001610063">
    <property type="component" value="Unassembled WGS sequence"/>
</dbReference>
<evidence type="ECO:0000256" key="1">
    <source>
        <dbReference type="ARBA" id="ARBA00004571"/>
    </source>
</evidence>
<dbReference type="InterPro" id="IPR036942">
    <property type="entry name" value="Beta-barrel_TonB_sf"/>
</dbReference>
<dbReference type="NCBIfam" id="TIGR04056">
    <property type="entry name" value="OMP_RagA_SusC"/>
    <property type="match status" value="1"/>
</dbReference>
<dbReference type="InterPro" id="IPR039426">
    <property type="entry name" value="TonB-dep_rcpt-like"/>
</dbReference>
<evidence type="ECO:0000256" key="4">
    <source>
        <dbReference type="ARBA" id="ARBA00022692"/>
    </source>
</evidence>
<dbReference type="SUPFAM" id="SSF49464">
    <property type="entry name" value="Carboxypeptidase regulatory domain-like"/>
    <property type="match status" value="1"/>
</dbReference>
<dbReference type="Pfam" id="PF13715">
    <property type="entry name" value="CarbopepD_reg_2"/>
    <property type="match status" value="1"/>
</dbReference>
<evidence type="ECO:0000256" key="3">
    <source>
        <dbReference type="ARBA" id="ARBA00022452"/>
    </source>
</evidence>
<evidence type="ECO:0000259" key="10">
    <source>
        <dbReference type="Pfam" id="PF07715"/>
    </source>
</evidence>
<evidence type="ECO:0000256" key="8">
    <source>
        <dbReference type="SAM" id="MobiDB-lite"/>
    </source>
</evidence>
<accession>A0ABW7NB91</accession>
<dbReference type="InterPro" id="IPR008969">
    <property type="entry name" value="CarboxyPept-like_regulatory"/>
</dbReference>
<feature type="chain" id="PRO_5046441641" evidence="9">
    <location>
        <begin position="19"/>
        <end position="1152"/>
    </location>
</feature>
<comment type="similarity">
    <text evidence="7">Belongs to the TonB-dependent receptor family.</text>
</comment>
<feature type="domain" description="TonB-dependent receptor plug" evidence="10">
    <location>
        <begin position="243"/>
        <end position="347"/>
    </location>
</feature>
<proteinExistence type="inferred from homology"/>
<keyword evidence="4 7" id="KW-0812">Transmembrane</keyword>
<dbReference type="SUPFAM" id="SSF56935">
    <property type="entry name" value="Porins"/>
    <property type="match status" value="1"/>
</dbReference>
<comment type="subcellular location">
    <subcellularLocation>
        <location evidence="1 7">Cell outer membrane</location>
        <topology evidence="1 7">Multi-pass membrane protein</topology>
    </subcellularLocation>
</comment>
<dbReference type="NCBIfam" id="TIGR04057">
    <property type="entry name" value="SusC_RagA_signa"/>
    <property type="match status" value="1"/>
</dbReference>
<evidence type="ECO:0000256" key="7">
    <source>
        <dbReference type="PROSITE-ProRule" id="PRU01360"/>
    </source>
</evidence>
<sequence>MRKLVCLSILLVLTTLHAQSQAVARLDTPDARERVPSDSDSVKDVLFKIEKTFAVFFNYDDDLLNQITLQEEVTIPESKADLDVFLGKLFSNYDLEYEKLTDTTYIIYRKTRKSSRSAPDKEDNPEEEQSIRETQDIKKGLGRIDRKGTTLEGKVTDENGETLPGATIIVKGTNDGTITDIDGNFKLDIAGSTFPVVLAISFVGYKSQEIAVTAESFIKVTLSADIAALDEIVVVGYGEQKRSNLTGSISSVKVKDLENKPIIRLDQALQGMSSGVFVSKGGGAPGASPTIHIRGVGSINNTDPLWIVDGIKMSPGNHFNLDDVESIEILKDAASAAIYGAEAAHGVILVTTKRGKEGQTQISYKSSFAKVNPIRLPELLGSEDFVNYKRQARLNAGQNPEPAWDNWEYDTDWIDAYYAGSGFSHYHDFSISKGTERSNYYLSLGYDDEEGILIDNSFQRFSLRFNSDFELAKWLKIGESILLSRVGENPIDNFNEDYQGSIPYRSIPIMPIYDESNPYGGWGRAPVYFQGPNPVASQYQQHEKQVNNRLDGNMYIQATPLKGLTMRARVGYNYTSFLGRAFKEAFDYGAFANPINSLTYSDGNYENITGNFVTTYEKAFGKHSFKIMGGYEASKVENVSYNVTATDLPLDIAWSFNLATGTFNTTNRQTLYESRLLSQFGRINYNFDDRYLLEANVRRDASAPIFGPKNIWGIFPSYSAAWRISEESFMQNVAVLSNLKVRASTGRLGSDNIGSFIYAKTYTSQFSTYAYDAAAQNKQSGFYISKFPNADVKWEEVNMHNIGLDVGLFDDKILLSADYYIKDTKDLLYAVPIPSSSGISTHNFDARNPEINVGTMRNSGLDLDLAYRDHFGVFNLKVNGNTSFMKNEVLRLNGDEYITSGNGGGQIGGMTRTQAGMPISSFYGYVVQQMLNSEADVYAVNSWAPDGIYQEAGTGPGDFMYKDISGPNGVPDGQITAEYDRTFIGNPWPKMMYGLNITGGYKQLIDVMLQFQGVHDVDIFNANKAYTRNFFGDNNTTTDIFEAWTAEAHTSHPRNIANDPNGNFGRPSTYFIEDGSYLKLRNAQIGINMPPQMLEKMGIGKIRVYVNANNLLTIRKYSGMDPEIAGSNVSRGVDYGLYPHTRTFGGGLEVQF</sequence>
<keyword evidence="6 7" id="KW-0998">Cell outer membrane</keyword>
<evidence type="ECO:0000256" key="6">
    <source>
        <dbReference type="ARBA" id="ARBA00023237"/>
    </source>
</evidence>
<dbReference type="Gene3D" id="2.170.130.10">
    <property type="entry name" value="TonB-dependent receptor, plug domain"/>
    <property type="match status" value="1"/>
</dbReference>
<dbReference type="EMBL" id="JBIPKE010000019">
    <property type="protein sequence ID" value="MFH6984895.1"/>
    <property type="molecule type" value="Genomic_DNA"/>
</dbReference>
<dbReference type="Gene3D" id="2.60.40.1120">
    <property type="entry name" value="Carboxypeptidase-like, regulatory domain"/>
    <property type="match status" value="1"/>
</dbReference>
<keyword evidence="2 7" id="KW-0813">Transport</keyword>
<keyword evidence="9" id="KW-0732">Signal</keyword>
<evidence type="ECO:0000256" key="5">
    <source>
        <dbReference type="ARBA" id="ARBA00023136"/>
    </source>
</evidence>
<dbReference type="InterPro" id="IPR023997">
    <property type="entry name" value="TonB-dep_OMP_SusC/RagA_CS"/>
</dbReference>
<keyword evidence="3 7" id="KW-1134">Transmembrane beta strand</keyword>
<keyword evidence="5 7" id="KW-0472">Membrane</keyword>
<dbReference type="Gene3D" id="2.40.170.20">
    <property type="entry name" value="TonB-dependent receptor, beta-barrel domain"/>
    <property type="match status" value="1"/>
</dbReference>
<dbReference type="PROSITE" id="PS52016">
    <property type="entry name" value="TONB_DEPENDENT_REC_3"/>
    <property type="match status" value="1"/>
</dbReference>
<dbReference type="InterPro" id="IPR023996">
    <property type="entry name" value="TonB-dep_OMP_SusC/RagA"/>
</dbReference>
<keyword evidence="12" id="KW-1185">Reference proteome</keyword>
<organism evidence="11 12">
    <name type="scientific">Marinoscillum luteum</name>
    <dbReference type="NCBI Taxonomy" id="861051"/>
    <lineage>
        <taxon>Bacteria</taxon>
        <taxon>Pseudomonadati</taxon>
        <taxon>Bacteroidota</taxon>
        <taxon>Cytophagia</taxon>
        <taxon>Cytophagales</taxon>
        <taxon>Reichenbachiellaceae</taxon>
        <taxon>Marinoscillum</taxon>
    </lineage>
</organism>
<gene>
    <name evidence="11" type="ORF">ACHKAR_15675</name>
</gene>
<dbReference type="InterPro" id="IPR012910">
    <property type="entry name" value="Plug_dom"/>
</dbReference>
<name>A0ABW7NB91_9BACT</name>
<evidence type="ECO:0000256" key="2">
    <source>
        <dbReference type="ARBA" id="ARBA00022448"/>
    </source>
</evidence>